<proteinExistence type="predicted"/>
<protein>
    <submittedName>
        <fullName evidence="1">Uncharacterized protein</fullName>
    </submittedName>
</protein>
<dbReference type="AlphaFoldDB" id="A0A9Q0BIH5"/>
<organism evidence="1 2">
    <name type="scientific">Drosophila gunungcola</name>
    <name type="common">fruit fly</name>
    <dbReference type="NCBI Taxonomy" id="103775"/>
    <lineage>
        <taxon>Eukaryota</taxon>
        <taxon>Metazoa</taxon>
        <taxon>Ecdysozoa</taxon>
        <taxon>Arthropoda</taxon>
        <taxon>Hexapoda</taxon>
        <taxon>Insecta</taxon>
        <taxon>Pterygota</taxon>
        <taxon>Neoptera</taxon>
        <taxon>Endopterygota</taxon>
        <taxon>Diptera</taxon>
        <taxon>Brachycera</taxon>
        <taxon>Muscomorpha</taxon>
        <taxon>Ephydroidea</taxon>
        <taxon>Drosophilidae</taxon>
        <taxon>Drosophila</taxon>
        <taxon>Sophophora</taxon>
    </lineage>
</organism>
<comment type="caution">
    <text evidence="1">The sequence shown here is derived from an EMBL/GenBank/DDBJ whole genome shotgun (WGS) entry which is preliminary data.</text>
</comment>
<evidence type="ECO:0000313" key="2">
    <source>
        <dbReference type="Proteomes" id="UP001059596"/>
    </source>
</evidence>
<evidence type="ECO:0000313" key="1">
    <source>
        <dbReference type="EMBL" id="KAI8033782.1"/>
    </source>
</evidence>
<name>A0A9Q0BIH5_9MUSC</name>
<dbReference type="EMBL" id="JAMKOV010000101">
    <property type="protein sequence ID" value="KAI8033782.1"/>
    <property type="molecule type" value="Genomic_DNA"/>
</dbReference>
<sequence length="111" mass="12934">MYLMVKVWLSIFSSLGTPQHWRIRMYVCMYIDTAARFCICYMHVVCLTGQRCCCFCRRPRGYVASTFSMYVDDMLCRRFKSPSPIAVYFSQGEVRVILTSAPVPYLALIIE</sequence>
<keyword evidence="2" id="KW-1185">Reference proteome</keyword>
<gene>
    <name evidence="1" type="ORF">M5D96_013452</name>
</gene>
<accession>A0A9Q0BIH5</accession>
<dbReference type="Proteomes" id="UP001059596">
    <property type="component" value="Unassembled WGS sequence"/>
</dbReference>
<reference evidence="1" key="1">
    <citation type="journal article" date="2023" name="Genome Biol. Evol.">
        <title>Long-read-based Genome Assembly of Drosophila gunungcola Reveals Fewer Chemosensory Genes in Flower-breeding Species.</title>
        <authorList>
            <person name="Negi A."/>
            <person name="Liao B.Y."/>
            <person name="Yeh S.D."/>
        </authorList>
    </citation>
    <scope>NUCLEOTIDE SEQUENCE</scope>
    <source>
        <strain evidence="1">Sukarami</strain>
    </source>
</reference>